<gene>
    <name evidence="2" type="primary">LOC111358006</name>
</gene>
<dbReference type="OrthoDB" id="7476497at2759"/>
<accession>A0A9J7EHH2</accession>
<reference evidence="2" key="1">
    <citation type="submission" date="2025-08" db="UniProtKB">
        <authorList>
            <consortium name="RefSeq"/>
        </authorList>
    </citation>
    <scope>IDENTIFICATION</scope>
    <source>
        <strain evidence="2">Ishihara</strain>
        <tissue evidence="2">Whole body</tissue>
    </source>
</reference>
<sequence>MAPHPPVTLLGDTLGQRHRHLNSLVRAAGESGTTVQDVEAEPEQSAVDRLFKIDLAVSLRDADYILRNLKHDDLLFVSRALKARWLLDRHDIINPKYLENTLFPEMIFPAVSKMKHWLHINLRDPAKCQEFYEYYKQNSFEFAIKFLSHCSNHFILEEVPKILTKLSPHYLKVLCEKCPTVAKIYFDSLATQDDVKNRYLDQEQSYYNSIKCILKSDADVFLDITEKYFNMFTRFSPLATDYIVQRHRSRVINKLGLYVAYILHIPTLAARLSVDECQEVVLQLARASYVKHWFHYKAVEPLIKRLHPQKRAAFKKRVFVDKDVGELIENWPYEVPTSPVRPDLSGPHIFDDYDFVPDIIEQPCFPAGGCSLMSTGMGFGLACAESCYQPNNFFMKIRTDLDRLFDEFRFIGFDRAVHELSQRLIATASPDRRRDIFLVLVSKTGGRTDAVKIFLQLALRHGNEPAHTRAAVIRSLVKRAAVWRLPADVWQLLLDYGHGLGLDGTTPEAACREGLHAVVIRQLLAGQCEPAICDAFSKDFSTLAEYSLKPDERVCVATNLQNLLASTAVDVEPAVAAHRLRQMLDVLNAFHVRIEASSPVVKAVLALALQDKDVARPLLERLYNAKIARRELLRLSMTFRRDQAALLNALRHDPLALEVAQVVDILYTRNTKLDSFTAKLVVYFDQKQDFTTQLKNAIKEKILKPPEDASTTVGEYKRTIKMFPPRNRRREPISNDMSNRSQITIFPPQHPSWFPRRPRIPIFCGLKIKLIRPLASIICQELELEKELKELDQAGGNYIKLAMELRACGHRARPIVNLAEWGWRRAGVKAVATRAMRCREKERAEFIRTLAAERRTVQVALALSLRSEGGPVHDTVTSLAKLRPAAALRAGLQYFRQRGASADLGVWDIIKPLLSTVNLELRERLRRLLGNTHWIPSPIRADYCINVYLVINKMSRSVGVNILKELYRILPEADKSIDKVLLDILDNTQGMTPAFFIRYLMLSVNDEDLEKRLLKIGNRFLEYLNTLRREEHGEFHRRFNQILVSLPYNAAFLDSKYSCCLKVFERILDWMNTFMTKERNFKVYTQVTLFMLYFKAIRQSMEQMPEVFADPKRRRTEGVEAVGFEFGRYVMKEVAEHVTKYFDSIIELYSRTVNNFFNHFMHCNSRSSFIKCTLKGIWEEGVGIQRRMVVHIYRHRGYFDFDDATKIEIEELITKEKAIECFAYYIP</sequence>
<dbReference type="Proteomes" id="UP000301870">
    <property type="component" value="Chromosome 26"/>
</dbReference>
<name>A0A9J7EHH2_SPOLT</name>
<protein>
    <submittedName>
        <fullName evidence="2">Uncharacterized protein LOC111358006</fullName>
    </submittedName>
</protein>
<keyword evidence="1" id="KW-1185">Reference proteome</keyword>
<dbReference type="RefSeq" id="XP_022828642.1">
    <property type="nucleotide sequence ID" value="XM_022972874.1"/>
</dbReference>
<evidence type="ECO:0000313" key="2">
    <source>
        <dbReference type="RefSeq" id="XP_022828642.1"/>
    </source>
</evidence>
<dbReference type="AlphaFoldDB" id="A0A9J7EHH2"/>
<proteinExistence type="predicted"/>
<dbReference type="KEGG" id="sliu:111358006"/>
<organism evidence="1 2">
    <name type="scientific">Spodoptera litura</name>
    <name type="common">Asian cotton leafworm</name>
    <dbReference type="NCBI Taxonomy" id="69820"/>
    <lineage>
        <taxon>Eukaryota</taxon>
        <taxon>Metazoa</taxon>
        <taxon>Ecdysozoa</taxon>
        <taxon>Arthropoda</taxon>
        <taxon>Hexapoda</taxon>
        <taxon>Insecta</taxon>
        <taxon>Pterygota</taxon>
        <taxon>Neoptera</taxon>
        <taxon>Endopterygota</taxon>
        <taxon>Lepidoptera</taxon>
        <taxon>Glossata</taxon>
        <taxon>Ditrysia</taxon>
        <taxon>Noctuoidea</taxon>
        <taxon>Noctuidae</taxon>
        <taxon>Amphipyrinae</taxon>
        <taxon>Spodoptera</taxon>
    </lineage>
</organism>
<dbReference type="GeneID" id="111358006"/>
<evidence type="ECO:0000313" key="1">
    <source>
        <dbReference type="Proteomes" id="UP000301870"/>
    </source>
</evidence>